<protein>
    <recommendedName>
        <fullName evidence="3">ATP-binding protein</fullName>
    </recommendedName>
</protein>
<dbReference type="AlphaFoldDB" id="A0A4V1RWE9"/>
<dbReference type="NCBIfam" id="NF047352">
    <property type="entry name" value="P_loop_sacsin"/>
    <property type="match status" value="1"/>
</dbReference>
<dbReference type="RefSeq" id="WP_129601256.1">
    <property type="nucleotide sequence ID" value="NZ_SBLB01000002.1"/>
</dbReference>
<proteinExistence type="predicted"/>
<evidence type="ECO:0008006" key="3">
    <source>
        <dbReference type="Google" id="ProtNLM"/>
    </source>
</evidence>
<organism evidence="1 2">
    <name type="scientific">Spirosoma sordidisoli</name>
    <dbReference type="NCBI Taxonomy" id="2502893"/>
    <lineage>
        <taxon>Bacteria</taxon>
        <taxon>Pseudomonadati</taxon>
        <taxon>Bacteroidota</taxon>
        <taxon>Cytophagia</taxon>
        <taxon>Cytophagales</taxon>
        <taxon>Cytophagaceae</taxon>
        <taxon>Spirosoma</taxon>
    </lineage>
</organism>
<accession>A0A4V1RWE9</accession>
<name>A0A4V1RWE9_9BACT</name>
<evidence type="ECO:0000313" key="1">
    <source>
        <dbReference type="EMBL" id="RYC70028.1"/>
    </source>
</evidence>
<dbReference type="Proteomes" id="UP000290407">
    <property type="component" value="Unassembled WGS sequence"/>
</dbReference>
<keyword evidence="2" id="KW-1185">Reference proteome</keyword>
<gene>
    <name evidence="1" type="ORF">EQG79_09155</name>
</gene>
<evidence type="ECO:0000313" key="2">
    <source>
        <dbReference type="Proteomes" id="UP000290407"/>
    </source>
</evidence>
<comment type="caution">
    <text evidence="1">The sequence shown here is derived from an EMBL/GenBank/DDBJ whole genome shotgun (WGS) entry which is preliminary data.</text>
</comment>
<reference evidence="1 2" key="1">
    <citation type="submission" date="2019-01" db="EMBL/GenBank/DDBJ databases">
        <title>Spirosoma flava sp. nov., a propanil-degrading bacterium isolated from herbicide-contaminated soil.</title>
        <authorList>
            <person name="Zhang L."/>
            <person name="Jiang J.-D."/>
        </authorList>
    </citation>
    <scope>NUCLEOTIDE SEQUENCE [LARGE SCALE GENOMIC DNA]</scope>
    <source>
        <strain evidence="1 2">TY50</strain>
    </source>
</reference>
<sequence length="1116" mass="126744">MNSTNPALDERNDVQASIERNNRKLTADKIISILNQVRNDKAKSNRRWIWELMQNAKDLPVPKDWGGVSIEIEYLPDQLTFRHNADPFRVADLTGLIQQVSSKASDSSDNNVTGKFGTGFISTHLLSAKIKVAGVVKRPHIGQHRRFQILLDRSGNSSEDLLIKLSSALDQVLLLDQDPAFELIEHYDAERTENDLDTSFTYDLVTGESQESARVGLADLVHTLPATLVNLPKIKQVRVLMPNGTEQTYRRVALQDEEDNDAVSRFEVVQTDSGSPTDTPSRYFVTYETDSFRLLAEVSDFSTWKLVYNTGKQPMLYRDFPLIGSEKFYYPFTLNGYHFFPNERRDSVFLNGTEGVFQANRDILEAAQIATIAFTDWLIKQGATNRFVLATTRLPEADLDDDTKKWYRGLQRSWRANLLSKPLVETEAGTTEALLMVRIPRFTPGSSDEIKVANAELYELVADYLGPASVPRHDLQEFWISAIGPESELNTWGDQPLFINVDELLEIVSGNDSLLAMRLGGDVITDEVKKLSWLNRLYTFLARYKKLDLLKTYSVVPNQKGDLRNLDKLWVERPDELIPAPILDVLDMLDLPWREDLIPRNVHLPGYKHQDRGLSDASKEINKVLNTEEKMGNLVTSDFLSRSDAQTVLVSLLRLTTAETRDNTYRSRLFGYAEELLHLNGGTQRVESLEGFHLGNAAKLFTRLLNQRIEICATLVGLSNTLYGKNDVEAARKWLNDYLVFLDGSAEYKHLIEDGNIVPNRLDILCSYDSLHNYGTPGGQMLDDELLDILHQFNPLKLWPPRLLANGIQLALPKVYKMEELGNELVQEADSAIHYRRHQEFRIPLLSLIEWCETHEMLARTYLGQFVDELGGTFYKLTIEKSDKSKDVMRLLRKPEQLSDLVAIADSNINLAKLRQLVELEPNDILLSKALNFVREQQIEDASFATNFAIGQTMEQLFREALLSVNIPATIQYQGKGDCDYLILNTANEKCFFIEVKSYVIGSKRYPLRMALSQATLAVQQPEKFALCVIPHPLDLTTIDAAYVKRELVYVPGTSGGFEQVIEDWIKLQKLSNQQDQYIALEVTIEKPKVRVSHGFIDDRGKSFADLVRDIIKAIN</sequence>
<dbReference type="EMBL" id="SBLB01000002">
    <property type="protein sequence ID" value="RYC70028.1"/>
    <property type="molecule type" value="Genomic_DNA"/>
</dbReference>